<feature type="transmembrane region" description="Helical" evidence="1">
    <location>
        <begin position="76"/>
        <end position="100"/>
    </location>
</feature>
<gene>
    <name evidence="2" type="ORF">GCM10023188_29260</name>
</gene>
<reference evidence="3" key="1">
    <citation type="journal article" date="2019" name="Int. J. Syst. Evol. Microbiol.">
        <title>The Global Catalogue of Microorganisms (GCM) 10K type strain sequencing project: providing services to taxonomists for standard genome sequencing and annotation.</title>
        <authorList>
            <consortium name="The Broad Institute Genomics Platform"/>
            <consortium name="The Broad Institute Genome Sequencing Center for Infectious Disease"/>
            <person name="Wu L."/>
            <person name="Ma J."/>
        </authorList>
    </citation>
    <scope>NUCLEOTIDE SEQUENCE [LARGE SCALE GENOMIC DNA]</scope>
    <source>
        <strain evidence="3">JCM 17926</strain>
    </source>
</reference>
<dbReference type="Proteomes" id="UP001500552">
    <property type="component" value="Unassembled WGS sequence"/>
</dbReference>
<sequence>MDLSSPTVFWTAYTACNILALIALVVCLEKPLLARLVYSLFFGAVSVLQAYIAFFQPEAYLELAKYTLFPIYKSFMLGWFAQHTQVFILGIATLQLWVALSIWGKGWVFRCGVVAGILLLALLLPMGLGAAFPAPLNLVIGLRLLMSRHSSDYLWPVFTERYIKTKSCVNG</sequence>
<protein>
    <submittedName>
        <fullName evidence="2">Uncharacterized protein</fullName>
    </submittedName>
</protein>
<accession>A0ABP8LV94</accession>
<dbReference type="EMBL" id="BAABHC010000016">
    <property type="protein sequence ID" value="GAA4436327.1"/>
    <property type="molecule type" value="Genomic_DNA"/>
</dbReference>
<keyword evidence="1" id="KW-0472">Membrane</keyword>
<feature type="transmembrane region" description="Helical" evidence="1">
    <location>
        <begin position="36"/>
        <end position="56"/>
    </location>
</feature>
<dbReference type="RefSeq" id="WP_345160135.1">
    <property type="nucleotide sequence ID" value="NZ_BAABHC010000016.1"/>
</dbReference>
<keyword evidence="3" id="KW-1185">Reference proteome</keyword>
<proteinExistence type="predicted"/>
<feature type="transmembrane region" description="Helical" evidence="1">
    <location>
        <begin position="12"/>
        <end position="29"/>
    </location>
</feature>
<keyword evidence="1" id="KW-0812">Transmembrane</keyword>
<keyword evidence="1" id="KW-1133">Transmembrane helix</keyword>
<name>A0ABP8LV94_9BACT</name>
<evidence type="ECO:0000313" key="2">
    <source>
        <dbReference type="EMBL" id="GAA4436327.1"/>
    </source>
</evidence>
<comment type="caution">
    <text evidence="2">The sequence shown here is derived from an EMBL/GenBank/DDBJ whole genome shotgun (WGS) entry which is preliminary data.</text>
</comment>
<organism evidence="2 3">
    <name type="scientific">Pontibacter saemangeumensis</name>
    <dbReference type="NCBI Taxonomy" id="1084525"/>
    <lineage>
        <taxon>Bacteria</taxon>
        <taxon>Pseudomonadati</taxon>
        <taxon>Bacteroidota</taxon>
        <taxon>Cytophagia</taxon>
        <taxon>Cytophagales</taxon>
        <taxon>Hymenobacteraceae</taxon>
        <taxon>Pontibacter</taxon>
    </lineage>
</organism>
<evidence type="ECO:0000256" key="1">
    <source>
        <dbReference type="SAM" id="Phobius"/>
    </source>
</evidence>
<evidence type="ECO:0000313" key="3">
    <source>
        <dbReference type="Proteomes" id="UP001500552"/>
    </source>
</evidence>